<dbReference type="Proteomes" id="UP000789375">
    <property type="component" value="Unassembled WGS sequence"/>
</dbReference>
<dbReference type="AlphaFoldDB" id="A0A9N9I590"/>
<keyword evidence="3" id="KW-1185">Reference proteome</keyword>
<comment type="caution">
    <text evidence="2">The sequence shown here is derived from an EMBL/GenBank/DDBJ whole genome shotgun (WGS) entry which is preliminary data.</text>
</comment>
<accession>A0A9N9I590</accession>
<feature type="region of interest" description="Disordered" evidence="1">
    <location>
        <begin position="20"/>
        <end position="47"/>
    </location>
</feature>
<evidence type="ECO:0000313" key="3">
    <source>
        <dbReference type="Proteomes" id="UP000789375"/>
    </source>
</evidence>
<feature type="non-terminal residue" evidence="2">
    <location>
        <position position="47"/>
    </location>
</feature>
<organism evidence="2 3">
    <name type="scientific">Funneliformis mosseae</name>
    <name type="common">Endomycorrhizal fungus</name>
    <name type="synonym">Glomus mosseae</name>
    <dbReference type="NCBI Taxonomy" id="27381"/>
    <lineage>
        <taxon>Eukaryota</taxon>
        <taxon>Fungi</taxon>
        <taxon>Fungi incertae sedis</taxon>
        <taxon>Mucoromycota</taxon>
        <taxon>Glomeromycotina</taxon>
        <taxon>Glomeromycetes</taxon>
        <taxon>Glomerales</taxon>
        <taxon>Glomeraceae</taxon>
        <taxon>Funneliformis</taxon>
    </lineage>
</organism>
<gene>
    <name evidence="2" type="ORF">FMOSSE_LOCUS14917</name>
</gene>
<proteinExistence type="predicted"/>
<reference evidence="2" key="1">
    <citation type="submission" date="2021-06" db="EMBL/GenBank/DDBJ databases">
        <authorList>
            <person name="Kallberg Y."/>
            <person name="Tangrot J."/>
            <person name="Rosling A."/>
        </authorList>
    </citation>
    <scope>NUCLEOTIDE SEQUENCE</scope>
    <source>
        <strain evidence="2">87-6 pot B 2015</strain>
    </source>
</reference>
<evidence type="ECO:0000313" key="2">
    <source>
        <dbReference type="EMBL" id="CAG8719948.1"/>
    </source>
</evidence>
<evidence type="ECO:0000256" key="1">
    <source>
        <dbReference type="SAM" id="MobiDB-lite"/>
    </source>
</evidence>
<dbReference type="EMBL" id="CAJVPP010013154">
    <property type="protein sequence ID" value="CAG8719948.1"/>
    <property type="molecule type" value="Genomic_DNA"/>
</dbReference>
<protein>
    <submittedName>
        <fullName evidence="2">6229_t:CDS:1</fullName>
    </submittedName>
</protein>
<sequence>MTGEFYVENNKEGIEVEGDRVEKAGMERPCTPEDKESRFKESESEEW</sequence>
<name>A0A9N9I590_FUNMO</name>